<proteinExistence type="predicted"/>
<reference evidence="1 2" key="1">
    <citation type="submission" date="2014-11" db="EMBL/GenBank/DDBJ databases">
        <title>Genetic blueprint of the zoonotic pathogen Toxocara canis.</title>
        <authorList>
            <person name="Zhu X.-Q."/>
            <person name="Korhonen P.K."/>
            <person name="Cai H."/>
            <person name="Young N.D."/>
            <person name="Nejsum P."/>
            <person name="von Samson-Himmelstjerna G."/>
            <person name="Boag P.R."/>
            <person name="Tan P."/>
            <person name="Li Q."/>
            <person name="Min J."/>
            <person name="Yang Y."/>
            <person name="Wang X."/>
            <person name="Fang X."/>
            <person name="Hall R.S."/>
            <person name="Hofmann A."/>
            <person name="Sternberg P.W."/>
            <person name="Jex A.R."/>
            <person name="Gasser R.B."/>
        </authorList>
    </citation>
    <scope>NUCLEOTIDE SEQUENCE [LARGE SCALE GENOMIC DNA]</scope>
    <source>
        <strain evidence="1">PN_DK_2014</strain>
    </source>
</reference>
<organism evidence="1 2">
    <name type="scientific">Toxocara canis</name>
    <name type="common">Canine roundworm</name>
    <dbReference type="NCBI Taxonomy" id="6265"/>
    <lineage>
        <taxon>Eukaryota</taxon>
        <taxon>Metazoa</taxon>
        <taxon>Ecdysozoa</taxon>
        <taxon>Nematoda</taxon>
        <taxon>Chromadorea</taxon>
        <taxon>Rhabditida</taxon>
        <taxon>Spirurina</taxon>
        <taxon>Ascaridomorpha</taxon>
        <taxon>Ascaridoidea</taxon>
        <taxon>Toxocaridae</taxon>
        <taxon>Toxocara</taxon>
    </lineage>
</organism>
<dbReference type="AlphaFoldDB" id="A0A0B2W2F3"/>
<sequence length="137" mass="15795">MVNLALDHAKNMETLVPAKKLNHNHMSGVDEFLWEIGTDIETGAQKLHEEMEEMEMDCRRSRPYNFDHRQYSLMVEMQRSNKMVHDFTSHNQLGRCQNGKSRASCNTPQSHRSAKLSIRLLKALSMTKILVIPCALL</sequence>
<evidence type="ECO:0000313" key="1">
    <source>
        <dbReference type="EMBL" id="KHN87752.1"/>
    </source>
</evidence>
<accession>A0A0B2W2F3</accession>
<dbReference type="EMBL" id="JPKZ01000336">
    <property type="protein sequence ID" value="KHN87752.1"/>
    <property type="molecule type" value="Genomic_DNA"/>
</dbReference>
<evidence type="ECO:0000313" key="2">
    <source>
        <dbReference type="Proteomes" id="UP000031036"/>
    </source>
</evidence>
<name>A0A0B2W2F3_TOXCA</name>
<keyword evidence="2" id="KW-1185">Reference proteome</keyword>
<comment type="caution">
    <text evidence="1">The sequence shown here is derived from an EMBL/GenBank/DDBJ whole genome shotgun (WGS) entry which is preliminary data.</text>
</comment>
<dbReference type="Proteomes" id="UP000031036">
    <property type="component" value="Unassembled WGS sequence"/>
</dbReference>
<gene>
    <name evidence="1" type="ORF">Tcan_03355</name>
</gene>
<protein>
    <submittedName>
        <fullName evidence="1">Uncharacterized protein</fullName>
    </submittedName>
</protein>